<proteinExistence type="inferred from homology"/>
<feature type="compositionally biased region" description="Polar residues" evidence="7">
    <location>
        <begin position="357"/>
        <end position="367"/>
    </location>
</feature>
<feature type="compositionally biased region" description="Basic and acidic residues" evidence="7">
    <location>
        <begin position="325"/>
        <end position="338"/>
    </location>
</feature>
<dbReference type="GO" id="GO:0046100">
    <property type="term" value="P:hypoxanthine metabolic process"/>
    <property type="evidence" value="ECO:0007669"/>
    <property type="project" value="TreeGrafter"/>
</dbReference>
<evidence type="ECO:0000256" key="6">
    <source>
        <dbReference type="RuleBase" id="RU004020"/>
    </source>
</evidence>
<feature type="compositionally biased region" description="Polar residues" evidence="7">
    <location>
        <begin position="533"/>
        <end position="548"/>
    </location>
</feature>
<keyword evidence="4" id="KW-0238">DNA-binding</keyword>
<dbReference type="EMBL" id="VIBQ01000010">
    <property type="protein sequence ID" value="KAB8338827.1"/>
    <property type="molecule type" value="Genomic_DNA"/>
</dbReference>
<evidence type="ECO:0000256" key="4">
    <source>
        <dbReference type="ARBA" id="ARBA00023125"/>
    </source>
</evidence>
<dbReference type="GO" id="GO:0032264">
    <property type="term" value="P:IMP salvage"/>
    <property type="evidence" value="ECO:0007669"/>
    <property type="project" value="TreeGrafter"/>
</dbReference>
<feature type="compositionally biased region" description="Polar residues" evidence="7">
    <location>
        <begin position="430"/>
        <end position="441"/>
    </location>
</feature>
<reference evidence="9 10" key="1">
    <citation type="submission" date="2019-06" db="EMBL/GenBank/DDBJ databases">
        <title>A chromosomal-level reference genome of Carpinus fangiana (Coryloideae, Betulaceae).</title>
        <authorList>
            <person name="Yang X."/>
            <person name="Wang Z."/>
            <person name="Zhang L."/>
            <person name="Hao G."/>
            <person name="Liu J."/>
            <person name="Yang Y."/>
        </authorList>
    </citation>
    <scope>NUCLEOTIDE SEQUENCE [LARGE SCALE GENOMIC DNA]</scope>
    <source>
        <strain evidence="9">Cfa_2016G</strain>
        <tissue evidence="9">Leaf</tissue>
    </source>
</reference>
<dbReference type="GO" id="GO:0032263">
    <property type="term" value="P:GMP salvage"/>
    <property type="evidence" value="ECO:0007669"/>
    <property type="project" value="TreeGrafter"/>
</dbReference>
<dbReference type="Gene3D" id="3.40.50.2020">
    <property type="match status" value="1"/>
</dbReference>
<evidence type="ECO:0000313" key="10">
    <source>
        <dbReference type="Proteomes" id="UP000327013"/>
    </source>
</evidence>
<dbReference type="FunFam" id="3.40.50.2020:FF:000033">
    <property type="entry name" value="Xanthine phosphoribosyltransferase 1"/>
    <property type="match status" value="1"/>
</dbReference>
<dbReference type="OrthoDB" id="9973266at2759"/>
<evidence type="ECO:0000313" key="9">
    <source>
        <dbReference type="EMBL" id="KAB8338827.1"/>
    </source>
</evidence>
<dbReference type="PANTHER" id="PTHR43363:SF1">
    <property type="entry name" value="HYPOXANTHINE-GUANINE PHOSPHORIBOSYLTRANSFERASE"/>
    <property type="match status" value="1"/>
</dbReference>
<dbReference type="GO" id="GO:0003700">
    <property type="term" value="F:DNA-binding transcription factor activity"/>
    <property type="evidence" value="ECO:0007669"/>
    <property type="project" value="InterPro"/>
</dbReference>
<feature type="compositionally biased region" description="Low complexity" evidence="7">
    <location>
        <begin position="52"/>
        <end position="68"/>
    </location>
</feature>
<dbReference type="GO" id="GO:0032265">
    <property type="term" value="P:XMP salvage"/>
    <property type="evidence" value="ECO:0007669"/>
    <property type="project" value="TreeGrafter"/>
</dbReference>
<keyword evidence="2" id="KW-0328">Glycosyltransferase</keyword>
<comment type="caution">
    <text evidence="9">The sequence shown here is derived from an EMBL/GenBank/DDBJ whole genome shotgun (WGS) entry which is preliminary data.</text>
</comment>
<evidence type="ECO:0000256" key="5">
    <source>
        <dbReference type="ARBA" id="ARBA00023242"/>
    </source>
</evidence>
<dbReference type="GO" id="GO:0005634">
    <property type="term" value="C:nucleus"/>
    <property type="evidence" value="ECO:0007669"/>
    <property type="project" value="UniProtKB-SubCell"/>
</dbReference>
<dbReference type="InterPro" id="IPR000232">
    <property type="entry name" value="HSF_DNA-bd"/>
</dbReference>
<dbReference type="Gene3D" id="1.10.10.10">
    <property type="entry name" value="Winged helix-like DNA-binding domain superfamily/Winged helix DNA-binding domain"/>
    <property type="match status" value="1"/>
</dbReference>
<dbReference type="SMART" id="SM00415">
    <property type="entry name" value="HSF"/>
    <property type="match status" value="1"/>
</dbReference>
<dbReference type="CDD" id="cd06223">
    <property type="entry name" value="PRTases_typeI"/>
    <property type="match status" value="1"/>
</dbReference>
<dbReference type="GO" id="GO:0005737">
    <property type="term" value="C:cytoplasm"/>
    <property type="evidence" value="ECO:0007669"/>
    <property type="project" value="TreeGrafter"/>
</dbReference>
<feature type="compositionally biased region" description="Polar residues" evidence="7">
    <location>
        <begin position="306"/>
        <end position="323"/>
    </location>
</feature>
<feature type="compositionally biased region" description="Acidic residues" evidence="7">
    <location>
        <begin position="1"/>
        <end position="10"/>
    </location>
</feature>
<organism evidence="9 10">
    <name type="scientific">Carpinus fangiana</name>
    <dbReference type="NCBI Taxonomy" id="176857"/>
    <lineage>
        <taxon>Eukaryota</taxon>
        <taxon>Viridiplantae</taxon>
        <taxon>Streptophyta</taxon>
        <taxon>Embryophyta</taxon>
        <taxon>Tracheophyta</taxon>
        <taxon>Spermatophyta</taxon>
        <taxon>Magnoliopsida</taxon>
        <taxon>eudicotyledons</taxon>
        <taxon>Gunneridae</taxon>
        <taxon>Pentapetalae</taxon>
        <taxon>rosids</taxon>
        <taxon>fabids</taxon>
        <taxon>Fagales</taxon>
        <taxon>Betulaceae</taxon>
        <taxon>Carpinus</taxon>
    </lineage>
</organism>
<dbReference type="SUPFAM" id="SSF46785">
    <property type="entry name" value="Winged helix' DNA-binding domain"/>
    <property type="match status" value="1"/>
</dbReference>
<dbReference type="InterPro" id="IPR029057">
    <property type="entry name" value="PRTase-like"/>
</dbReference>
<dbReference type="Proteomes" id="UP000327013">
    <property type="component" value="Unassembled WGS sequence"/>
</dbReference>
<evidence type="ECO:0000259" key="8">
    <source>
        <dbReference type="SMART" id="SM00415"/>
    </source>
</evidence>
<dbReference type="PANTHER" id="PTHR43363">
    <property type="entry name" value="HYPOXANTHINE PHOSPHORIBOSYLTRANSFERASE"/>
    <property type="match status" value="1"/>
</dbReference>
<gene>
    <name evidence="9" type="ORF">FH972_021771</name>
</gene>
<evidence type="ECO:0000256" key="1">
    <source>
        <dbReference type="ARBA" id="ARBA00004123"/>
    </source>
</evidence>
<dbReference type="InterPro" id="IPR036390">
    <property type="entry name" value="WH_DNA-bd_sf"/>
</dbReference>
<dbReference type="SUPFAM" id="SSF53271">
    <property type="entry name" value="PRTase-like"/>
    <property type="match status" value="1"/>
</dbReference>
<dbReference type="GO" id="GO:0004422">
    <property type="term" value="F:hypoxanthine phosphoribosyltransferase activity"/>
    <property type="evidence" value="ECO:0007669"/>
    <property type="project" value="TreeGrafter"/>
</dbReference>
<keyword evidence="10" id="KW-1185">Reference proteome</keyword>
<evidence type="ECO:0000256" key="2">
    <source>
        <dbReference type="ARBA" id="ARBA00022676"/>
    </source>
</evidence>
<evidence type="ECO:0000256" key="3">
    <source>
        <dbReference type="ARBA" id="ARBA00022679"/>
    </source>
</evidence>
<dbReference type="InterPro" id="IPR000836">
    <property type="entry name" value="PRTase_dom"/>
</dbReference>
<feature type="domain" description="HSF-type DNA-binding" evidence="8">
    <location>
        <begin position="81"/>
        <end position="183"/>
    </location>
</feature>
<keyword evidence="3" id="KW-0808">Transferase</keyword>
<feature type="compositionally biased region" description="Polar residues" evidence="7">
    <location>
        <begin position="374"/>
        <end position="386"/>
    </location>
</feature>
<name>A0A5N6KQM9_9ROSI</name>
<dbReference type="PRINTS" id="PR00056">
    <property type="entry name" value="HSFDOMAIN"/>
</dbReference>
<feature type="region of interest" description="Disordered" evidence="7">
    <location>
        <begin position="469"/>
        <end position="610"/>
    </location>
</feature>
<keyword evidence="5" id="KW-0539">Nucleus</keyword>
<dbReference type="InterPro" id="IPR036388">
    <property type="entry name" value="WH-like_DNA-bd_sf"/>
</dbReference>
<sequence length="876" mass="94561">MSTDAQDDPMDTSPAKSDMGPPPTVAGANGNKSTPTSPPPKEAPKEGEEDTQAGATQQASAGAAAAASNQPKVHARGSEHTASYLMVKLERELPDLPLQRLLQSPSVCHPHGIIPAAVLTPTRSYFKHTNVSSFVRQLNMYGFHKVHDVFHSGSPDSPLWEFKHGNGSFKRGDLAGLREIKRRASRHTLIHRDSFSSAPKSVVAPQVVATAEVLPETVEQRVSMLQLSLSDMHARLIRSEEAQSIASARCQSLGEHLAKSLSYTSDLSGIVLNLVQDPNHQAHRDASIIQQDIASSIAQLQNDPLLNSYQAPGTESGQVSPRQLAQDDPRRGSLREAPRSSFFRPLAPSPRPFATASGGTSSPSNSRPYLPQIQPGSVVQPSHQHPLSSATLSSSYLSRRHTSADIRADGWHPGQHLPSSLHLAPASGSGAHSAQYPSSPSRGVPPQPAIAQGEQRLRESLANYQMGSGMSARRGTAGYPPQHDSRPSTPPSQVQHPANGGPGTESGWSSMPGARIPFKDVFRNTGVNEHGHSNPSSSPATRRSSLANIHTILNPADTAERNGEDEDTGPTGEDWRKRKRLIKGTADQEASDCLPHARKVPAPRRSPPNPVTFFPGSLPGLVESKHDCTGTAYPRAHTFHSEQVIALSTATMVEKVYVTYNDVHKLCQTSAPKILDSFNPSLMIAIGGGGYVPARILRSFLKRPGGPNIPIQAIGLSLYEQLPAAAGAAVQESQIEQPGTRVTRTQWLDLSSLEMANLIGKDVLIVDEVDDTRTTLEYAVRELEKDVEQARQLAGRTGAQDRTRFSVFVLHNKDKEKRGSLPRDMVEGVEEADGGARKPRYLAAQTVGDVWICYPWEATDIDEHDRLAGEQAVVPL</sequence>
<feature type="region of interest" description="Disordered" evidence="7">
    <location>
        <begin position="1"/>
        <end position="77"/>
    </location>
</feature>
<dbReference type="Pfam" id="PF00447">
    <property type="entry name" value="HSF_DNA-bind"/>
    <property type="match status" value="1"/>
</dbReference>
<evidence type="ECO:0000256" key="7">
    <source>
        <dbReference type="SAM" id="MobiDB-lite"/>
    </source>
</evidence>
<feature type="region of interest" description="Disordered" evidence="7">
    <location>
        <begin position="306"/>
        <end position="395"/>
    </location>
</feature>
<dbReference type="AlphaFoldDB" id="A0A5N6KQM9"/>
<accession>A0A5N6KQM9</accession>
<comment type="similarity">
    <text evidence="6">Belongs to the HSF family.</text>
</comment>
<dbReference type="GO" id="GO:0043565">
    <property type="term" value="F:sequence-specific DNA binding"/>
    <property type="evidence" value="ECO:0007669"/>
    <property type="project" value="InterPro"/>
</dbReference>
<protein>
    <recommendedName>
        <fullName evidence="8">HSF-type DNA-binding domain-containing protein</fullName>
    </recommendedName>
</protein>
<comment type="subcellular location">
    <subcellularLocation>
        <location evidence="1">Nucleus</location>
    </subcellularLocation>
</comment>
<feature type="region of interest" description="Disordered" evidence="7">
    <location>
        <begin position="407"/>
        <end position="449"/>
    </location>
</feature>